<dbReference type="NCBIfam" id="TIGR01549">
    <property type="entry name" value="HAD-SF-IA-v1"/>
    <property type="match status" value="1"/>
</dbReference>
<gene>
    <name evidence="6" type="ORF">ACFO9K_16505</name>
</gene>
<dbReference type="GO" id="GO:0016787">
    <property type="term" value="F:hydrolase activity"/>
    <property type="evidence" value="ECO:0007669"/>
    <property type="project" value="UniProtKB-KW"/>
</dbReference>
<comment type="caution">
    <text evidence="6">The sequence shown here is derived from an EMBL/GenBank/DDBJ whole genome shotgun (WGS) entry which is preliminary data.</text>
</comment>
<keyword evidence="3 6" id="KW-0378">Hydrolase</keyword>
<dbReference type="SFLD" id="SFLDG01135">
    <property type="entry name" value="C1.5.6:_HAD__Beta-PGM__Phospha"/>
    <property type="match status" value="1"/>
</dbReference>
<feature type="compositionally biased region" description="Acidic residues" evidence="5">
    <location>
        <begin position="7"/>
        <end position="20"/>
    </location>
</feature>
<dbReference type="Gene3D" id="3.40.50.1000">
    <property type="entry name" value="HAD superfamily/HAD-like"/>
    <property type="match status" value="1"/>
</dbReference>
<feature type="region of interest" description="Disordered" evidence="5">
    <location>
        <begin position="1"/>
        <end position="33"/>
    </location>
</feature>
<dbReference type="PRINTS" id="PR00413">
    <property type="entry name" value="HADHALOGNASE"/>
</dbReference>
<evidence type="ECO:0000256" key="2">
    <source>
        <dbReference type="ARBA" id="ARBA00007958"/>
    </source>
</evidence>
<dbReference type="SUPFAM" id="SSF56784">
    <property type="entry name" value="HAD-like"/>
    <property type="match status" value="1"/>
</dbReference>
<evidence type="ECO:0000256" key="5">
    <source>
        <dbReference type="SAM" id="MobiDB-lite"/>
    </source>
</evidence>
<dbReference type="Pfam" id="PF00702">
    <property type="entry name" value="Hydrolase"/>
    <property type="match status" value="1"/>
</dbReference>
<proteinExistence type="inferred from homology"/>
<dbReference type="Gene3D" id="1.20.120.710">
    <property type="entry name" value="Haloacid dehalogenase hydrolase-like domain"/>
    <property type="match status" value="1"/>
</dbReference>
<dbReference type="SFLD" id="SFLDG01129">
    <property type="entry name" value="C1.5:_HAD__Beta-PGM__Phosphata"/>
    <property type="match status" value="1"/>
</dbReference>
<accession>A0ABD5Q5A0</accession>
<dbReference type="InterPro" id="IPR036412">
    <property type="entry name" value="HAD-like_sf"/>
</dbReference>
<name>A0ABD5Q5A0_9EURY</name>
<evidence type="ECO:0000256" key="4">
    <source>
        <dbReference type="ARBA" id="ARBA00022842"/>
    </source>
</evidence>
<dbReference type="Proteomes" id="UP001595945">
    <property type="component" value="Unassembled WGS sequence"/>
</dbReference>
<sequence>MSADDHTSDDESALTDDSTSDDSASGDRVAADRTSGEVDAVLFDLDGTLVEYERSTERLLDLAFESAGVEPFFDVTEYLDRFGDHLGPGVSIVEGRANCFAEIAEGHGRDPDLGRRVADAFAAERDQSRVECLPGAVEVVDALADDHALGVVTNGPPEMQTTKLEAAGLADRFETVVFAGHDAAAKPDPEPFEVALTELDSAADRAVHVGNSLSSDVAGAHAAGLQSVWVPAEADAEPDPAPHYSLPSLAELREVPWR</sequence>
<dbReference type="InterPro" id="IPR051400">
    <property type="entry name" value="HAD-like_hydrolase"/>
</dbReference>
<dbReference type="GO" id="GO:0044281">
    <property type="term" value="P:small molecule metabolic process"/>
    <property type="evidence" value="ECO:0007669"/>
    <property type="project" value="UniProtKB-ARBA"/>
</dbReference>
<organism evidence="6 7">
    <name type="scientific">Halorussus aquaticus</name>
    <dbReference type="NCBI Taxonomy" id="2953748"/>
    <lineage>
        <taxon>Archaea</taxon>
        <taxon>Methanobacteriati</taxon>
        <taxon>Methanobacteriota</taxon>
        <taxon>Stenosarchaea group</taxon>
        <taxon>Halobacteria</taxon>
        <taxon>Halobacteriales</taxon>
        <taxon>Haladaptataceae</taxon>
        <taxon>Halorussus</taxon>
    </lineage>
</organism>
<dbReference type="EMBL" id="JBHSHT010000002">
    <property type="protein sequence ID" value="MFC4825858.1"/>
    <property type="molecule type" value="Genomic_DNA"/>
</dbReference>
<evidence type="ECO:0000256" key="3">
    <source>
        <dbReference type="ARBA" id="ARBA00022801"/>
    </source>
</evidence>
<dbReference type="EC" id="3.1.3.-" evidence="6"/>
<dbReference type="GeneID" id="73043414"/>
<dbReference type="InterPro" id="IPR006439">
    <property type="entry name" value="HAD-SF_hydro_IA"/>
</dbReference>
<dbReference type="InterPro" id="IPR023214">
    <property type="entry name" value="HAD_sf"/>
</dbReference>
<dbReference type="SFLD" id="SFLDS00003">
    <property type="entry name" value="Haloacid_Dehalogenase"/>
    <property type="match status" value="1"/>
</dbReference>
<keyword evidence="7" id="KW-1185">Reference proteome</keyword>
<dbReference type="RefSeq" id="WP_254268514.1">
    <property type="nucleotide sequence ID" value="NZ_CP100400.1"/>
</dbReference>
<dbReference type="PANTHER" id="PTHR46470">
    <property type="entry name" value="N-ACYLNEURAMINATE-9-PHOSPHATASE"/>
    <property type="match status" value="1"/>
</dbReference>
<dbReference type="AlphaFoldDB" id="A0ABD5Q5A0"/>
<keyword evidence="4" id="KW-0460">Magnesium</keyword>
<evidence type="ECO:0000313" key="6">
    <source>
        <dbReference type="EMBL" id="MFC4825858.1"/>
    </source>
</evidence>
<comment type="similarity">
    <text evidence="2">Belongs to the HAD-like hydrolase superfamily.</text>
</comment>
<evidence type="ECO:0000256" key="1">
    <source>
        <dbReference type="ARBA" id="ARBA00001946"/>
    </source>
</evidence>
<reference evidence="6 7" key="1">
    <citation type="journal article" date="2019" name="Int. J. Syst. Evol. Microbiol.">
        <title>The Global Catalogue of Microorganisms (GCM) 10K type strain sequencing project: providing services to taxonomists for standard genome sequencing and annotation.</title>
        <authorList>
            <consortium name="The Broad Institute Genomics Platform"/>
            <consortium name="The Broad Institute Genome Sequencing Center for Infectious Disease"/>
            <person name="Wu L."/>
            <person name="Ma J."/>
        </authorList>
    </citation>
    <scope>NUCLEOTIDE SEQUENCE [LARGE SCALE GENOMIC DNA]</scope>
    <source>
        <strain evidence="6 7">XZYJ18</strain>
    </source>
</reference>
<evidence type="ECO:0000313" key="7">
    <source>
        <dbReference type="Proteomes" id="UP001595945"/>
    </source>
</evidence>
<comment type="cofactor">
    <cofactor evidence="1">
        <name>Mg(2+)</name>
        <dbReference type="ChEBI" id="CHEBI:18420"/>
    </cofactor>
</comment>
<protein>
    <submittedName>
        <fullName evidence="6">HAD family hydrolase</fullName>
        <ecNumber evidence="6">3.1.3.-</ecNumber>
    </submittedName>
</protein>